<dbReference type="OrthoDB" id="10611479at2759"/>
<sequence length="300" mass="33034">MDLIKKVIHAVTYPLWYIMILLMGNQKVSRAIENSKEDQKEGAGVTVERTQHPAKAFGVDQVPAQPITSNVNEDEGKSEELGDNSIEDLDRGDDLFPDSVKKTIAELQKELQETIKLKNQLKEAAERSRSTGEVVGDEQKISEQQASTQEPGAGQDVAESSMKAALEAAQSTQKELEEIAKTTEEVAKETFVNTRQTEQEAATQIQEAIEGTIKVGGQIIGQKNNEVDKKAGNLVGGSGSLQDELDEAVKSNHQDAKGSKDVVETVRKIDQETRERFKAVEQVGNVIQVDLKQWKMTSEM</sequence>
<dbReference type="EMBL" id="MNPL01026061">
    <property type="protein sequence ID" value="OQR68103.1"/>
    <property type="molecule type" value="Genomic_DNA"/>
</dbReference>
<feature type="transmembrane region" description="Helical" evidence="2">
    <location>
        <begin position="7"/>
        <end position="24"/>
    </location>
</feature>
<keyword evidence="2" id="KW-0812">Transmembrane</keyword>
<feature type="compositionally biased region" description="Basic and acidic residues" evidence="1">
    <location>
        <begin position="120"/>
        <end position="130"/>
    </location>
</feature>
<keyword evidence="2" id="KW-0472">Membrane</keyword>
<evidence type="ECO:0000256" key="1">
    <source>
        <dbReference type="SAM" id="MobiDB-lite"/>
    </source>
</evidence>
<gene>
    <name evidence="3" type="ORF">BIW11_13117</name>
</gene>
<organism evidence="3 4">
    <name type="scientific">Tropilaelaps mercedesae</name>
    <dbReference type="NCBI Taxonomy" id="418985"/>
    <lineage>
        <taxon>Eukaryota</taxon>
        <taxon>Metazoa</taxon>
        <taxon>Ecdysozoa</taxon>
        <taxon>Arthropoda</taxon>
        <taxon>Chelicerata</taxon>
        <taxon>Arachnida</taxon>
        <taxon>Acari</taxon>
        <taxon>Parasitiformes</taxon>
        <taxon>Mesostigmata</taxon>
        <taxon>Gamasina</taxon>
        <taxon>Dermanyssoidea</taxon>
        <taxon>Laelapidae</taxon>
        <taxon>Tropilaelaps</taxon>
    </lineage>
</organism>
<feature type="region of interest" description="Disordered" evidence="1">
    <location>
        <begin position="63"/>
        <end position="94"/>
    </location>
</feature>
<reference evidence="3 4" key="1">
    <citation type="journal article" date="2017" name="Gigascience">
        <title>Draft genome of the honey bee ectoparasitic mite, Tropilaelaps mercedesae, is shaped by the parasitic life history.</title>
        <authorList>
            <person name="Dong X."/>
            <person name="Armstrong S.D."/>
            <person name="Xia D."/>
            <person name="Makepeace B.L."/>
            <person name="Darby A.C."/>
            <person name="Kadowaki T."/>
        </authorList>
    </citation>
    <scope>NUCLEOTIDE SEQUENCE [LARGE SCALE GENOMIC DNA]</scope>
    <source>
        <strain evidence="3">Wuxi-XJTLU</strain>
    </source>
</reference>
<evidence type="ECO:0000313" key="3">
    <source>
        <dbReference type="EMBL" id="OQR68103.1"/>
    </source>
</evidence>
<feature type="region of interest" description="Disordered" evidence="1">
    <location>
        <begin position="120"/>
        <end position="171"/>
    </location>
</feature>
<dbReference type="Proteomes" id="UP000192247">
    <property type="component" value="Unassembled WGS sequence"/>
</dbReference>
<keyword evidence="2" id="KW-1133">Transmembrane helix</keyword>
<comment type="caution">
    <text evidence="3">The sequence shown here is derived from an EMBL/GenBank/DDBJ whole genome shotgun (WGS) entry which is preliminary data.</text>
</comment>
<protein>
    <submittedName>
        <fullName evidence="3">Uncharacterized protein</fullName>
    </submittedName>
</protein>
<name>A0A1V9X3Z9_9ACAR</name>
<evidence type="ECO:0000256" key="2">
    <source>
        <dbReference type="SAM" id="Phobius"/>
    </source>
</evidence>
<dbReference type="AlphaFoldDB" id="A0A1V9X3Z9"/>
<keyword evidence="4" id="KW-1185">Reference proteome</keyword>
<dbReference type="InParanoid" id="A0A1V9X3Z9"/>
<proteinExistence type="predicted"/>
<accession>A0A1V9X3Z9</accession>
<evidence type="ECO:0000313" key="4">
    <source>
        <dbReference type="Proteomes" id="UP000192247"/>
    </source>
</evidence>